<dbReference type="CDD" id="cd00531">
    <property type="entry name" value="NTF2_like"/>
    <property type="match status" value="1"/>
</dbReference>
<feature type="domain" description="SnoaL-like" evidence="1">
    <location>
        <begin position="8"/>
        <end position="126"/>
    </location>
</feature>
<dbReference type="AlphaFoldDB" id="A0A4R2IZK8"/>
<gene>
    <name evidence="2" type="ORF">EV646_101374</name>
</gene>
<evidence type="ECO:0000313" key="2">
    <source>
        <dbReference type="EMBL" id="TCO51391.1"/>
    </source>
</evidence>
<reference evidence="2 3" key="1">
    <citation type="journal article" date="2015" name="Stand. Genomic Sci.">
        <title>Genomic Encyclopedia of Bacterial and Archaeal Type Strains, Phase III: the genomes of soil and plant-associated and newly described type strains.</title>
        <authorList>
            <person name="Whitman W.B."/>
            <person name="Woyke T."/>
            <person name="Klenk H.P."/>
            <person name="Zhou Y."/>
            <person name="Lilburn T.G."/>
            <person name="Beck B.J."/>
            <person name="De Vos P."/>
            <person name="Vandamme P."/>
            <person name="Eisen J.A."/>
            <person name="Garrity G."/>
            <person name="Hugenholtz P."/>
            <person name="Kyrpides N.C."/>
        </authorList>
    </citation>
    <scope>NUCLEOTIDE SEQUENCE [LARGE SCALE GENOMIC DNA]</scope>
    <source>
        <strain evidence="2 3">VKM Ac-2541</strain>
    </source>
</reference>
<dbReference type="GO" id="GO:0016853">
    <property type="term" value="F:isomerase activity"/>
    <property type="evidence" value="ECO:0007669"/>
    <property type="project" value="UniProtKB-KW"/>
</dbReference>
<sequence length="139" mass="15520">MASRQSEISEVLDRRSEAIRVKDLELLLSFYAPDVIYFDIVPPLQYVGSAALRGRFQEWFDGPIGQDIHHLTVETSGDLAITSMLIRAGGALKNGPTVDRWVRSTSTFRRSSDSWQITHEHVSLPVNLETGTVPPDLTP</sequence>
<dbReference type="InterPro" id="IPR037401">
    <property type="entry name" value="SnoaL-like"/>
</dbReference>
<name>A0A4R2IZK8_9ACTN</name>
<proteinExistence type="predicted"/>
<organism evidence="2 3">
    <name type="scientific">Kribbella antiqua</name>
    <dbReference type="NCBI Taxonomy" id="2512217"/>
    <lineage>
        <taxon>Bacteria</taxon>
        <taxon>Bacillati</taxon>
        <taxon>Actinomycetota</taxon>
        <taxon>Actinomycetes</taxon>
        <taxon>Propionibacteriales</taxon>
        <taxon>Kribbellaceae</taxon>
        <taxon>Kribbella</taxon>
    </lineage>
</organism>
<protein>
    <submittedName>
        <fullName evidence="2">Ketosteroid isomerase-like protein</fullName>
    </submittedName>
</protein>
<dbReference type="InterPro" id="IPR032710">
    <property type="entry name" value="NTF2-like_dom_sf"/>
</dbReference>
<dbReference type="SUPFAM" id="SSF54427">
    <property type="entry name" value="NTF2-like"/>
    <property type="match status" value="1"/>
</dbReference>
<dbReference type="Proteomes" id="UP000295573">
    <property type="component" value="Unassembled WGS sequence"/>
</dbReference>
<keyword evidence="2" id="KW-0413">Isomerase</keyword>
<evidence type="ECO:0000313" key="3">
    <source>
        <dbReference type="Proteomes" id="UP000295573"/>
    </source>
</evidence>
<accession>A0A4R2IZK8</accession>
<dbReference type="Gene3D" id="3.10.450.50">
    <property type="match status" value="1"/>
</dbReference>
<keyword evidence="3" id="KW-1185">Reference proteome</keyword>
<comment type="caution">
    <text evidence="2">The sequence shown here is derived from an EMBL/GenBank/DDBJ whole genome shotgun (WGS) entry which is preliminary data.</text>
</comment>
<evidence type="ECO:0000259" key="1">
    <source>
        <dbReference type="Pfam" id="PF13474"/>
    </source>
</evidence>
<dbReference type="OrthoDB" id="9812295at2"/>
<dbReference type="RefSeq" id="WP_132143217.1">
    <property type="nucleotide sequence ID" value="NZ_SLWR01000001.1"/>
</dbReference>
<dbReference type="EMBL" id="SLWR01000001">
    <property type="protein sequence ID" value="TCO51391.1"/>
    <property type="molecule type" value="Genomic_DNA"/>
</dbReference>
<dbReference type="Pfam" id="PF13474">
    <property type="entry name" value="SnoaL_3"/>
    <property type="match status" value="1"/>
</dbReference>